<proteinExistence type="predicted"/>
<organism evidence="2 3">
    <name type="scientific">Actinomadura pelletieri DSM 43383</name>
    <dbReference type="NCBI Taxonomy" id="1120940"/>
    <lineage>
        <taxon>Bacteria</taxon>
        <taxon>Bacillati</taxon>
        <taxon>Actinomycetota</taxon>
        <taxon>Actinomycetes</taxon>
        <taxon>Streptosporangiales</taxon>
        <taxon>Thermomonosporaceae</taxon>
        <taxon>Actinomadura</taxon>
    </lineage>
</organism>
<gene>
    <name evidence="2" type="ORF">BZB76_6158</name>
</gene>
<evidence type="ECO:0000313" key="3">
    <source>
        <dbReference type="Proteomes" id="UP000274601"/>
    </source>
</evidence>
<protein>
    <submittedName>
        <fullName evidence="2">Uncharacterized protein</fullName>
    </submittedName>
</protein>
<dbReference type="AlphaFoldDB" id="A0A495QBF5"/>
<feature type="region of interest" description="Disordered" evidence="1">
    <location>
        <begin position="132"/>
        <end position="194"/>
    </location>
</feature>
<dbReference type="EMBL" id="RBWU01000007">
    <property type="protein sequence ID" value="RKS69019.1"/>
    <property type="molecule type" value="Genomic_DNA"/>
</dbReference>
<dbReference type="Proteomes" id="UP000274601">
    <property type="component" value="Unassembled WGS sequence"/>
</dbReference>
<comment type="caution">
    <text evidence="2">The sequence shown here is derived from an EMBL/GenBank/DDBJ whole genome shotgun (WGS) entry which is preliminary data.</text>
</comment>
<evidence type="ECO:0000256" key="1">
    <source>
        <dbReference type="SAM" id="MobiDB-lite"/>
    </source>
</evidence>
<accession>A0A495QBF5</accession>
<name>A0A495QBF5_9ACTN</name>
<keyword evidence="3" id="KW-1185">Reference proteome</keyword>
<feature type="compositionally biased region" description="Low complexity" evidence="1">
    <location>
        <begin position="161"/>
        <end position="170"/>
    </location>
</feature>
<sequence>MGGPGRLFRRDRLTGRMAVGLVGALGIADVGARPSARGKGLAVHGNGLAGKVDGEVGVIPRILGAEVYFPDETAGALIVYDAAADRFQAPIPVTGRPAKLDVFVRDGLLRANDRSGPRAVVIARQGAQRGVDKYRDGVADGPRRTTIPLPGDGNAPPPPGASRTVAAARGAADRAVQRDDHAGRGSVHLHPEGR</sequence>
<reference evidence="2 3" key="1">
    <citation type="submission" date="2018-10" db="EMBL/GenBank/DDBJ databases">
        <title>Genomic Encyclopedia of Archaeal and Bacterial Type Strains, Phase II (KMG-II): from individual species to whole genera.</title>
        <authorList>
            <person name="Goeker M."/>
        </authorList>
    </citation>
    <scope>NUCLEOTIDE SEQUENCE [LARGE SCALE GENOMIC DNA]</scope>
    <source>
        <strain evidence="2 3">DSM 43383</strain>
    </source>
</reference>
<feature type="compositionally biased region" description="Basic and acidic residues" evidence="1">
    <location>
        <begin position="171"/>
        <end position="194"/>
    </location>
</feature>
<feature type="compositionally biased region" description="Basic and acidic residues" evidence="1">
    <location>
        <begin position="132"/>
        <end position="143"/>
    </location>
</feature>
<evidence type="ECO:0000313" key="2">
    <source>
        <dbReference type="EMBL" id="RKS69019.1"/>
    </source>
</evidence>